<dbReference type="EMBL" id="FQYP01000004">
    <property type="protein sequence ID" value="SHI95399.1"/>
    <property type="molecule type" value="Genomic_DNA"/>
</dbReference>
<organism evidence="2 3">
    <name type="scientific">Aquimarina spongiae</name>
    <dbReference type="NCBI Taxonomy" id="570521"/>
    <lineage>
        <taxon>Bacteria</taxon>
        <taxon>Pseudomonadati</taxon>
        <taxon>Bacteroidota</taxon>
        <taxon>Flavobacteriia</taxon>
        <taxon>Flavobacteriales</taxon>
        <taxon>Flavobacteriaceae</taxon>
        <taxon>Aquimarina</taxon>
    </lineage>
</organism>
<keyword evidence="1" id="KW-0732">Signal</keyword>
<dbReference type="RefSeq" id="WP_073316035.1">
    <property type="nucleotide sequence ID" value="NZ_FQYP01000004.1"/>
</dbReference>
<evidence type="ECO:0008006" key="4">
    <source>
        <dbReference type="Google" id="ProtNLM"/>
    </source>
</evidence>
<accession>A0A1M6FCQ7</accession>
<dbReference type="AlphaFoldDB" id="A0A1M6FCQ7"/>
<feature type="signal peptide" evidence="1">
    <location>
        <begin position="1"/>
        <end position="17"/>
    </location>
</feature>
<evidence type="ECO:0000313" key="3">
    <source>
        <dbReference type="Proteomes" id="UP000184432"/>
    </source>
</evidence>
<feature type="chain" id="PRO_5012048048" description="DUF4440 domain-containing protein" evidence="1">
    <location>
        <begin position="18"/>
        <end position="169"/>
    </location>
</feature>
<evidence type="ECO:0000256" key="1">
    <source>
        <dbReference type="SAM" id="SignalP"/>
    </source>
</evidence>
<keyword evidence="3" id="KW-1185">Reference proteome</keyword>
<dbReference type="OrthoDB" id="670350at2"/>
<proteinExistence type="predicted"/>
<gene>
    <name evidence="2" type="ORF">SAMN04488508_104211</name>
</gene>
<protein>
    <recommendedName>
        <fullName evidence="4">DUF4440 domain-containing protein</fullName>
    </recommendedName>
</protein>
<evidence type="ECO:0000313" key="2">
    <source>
        <dbReference type="EMBL" id="SHI95399.1"/>
    </source>
</evidence>
<sequence length="169" mass="19492">MKNYFLLLLLVTGSVFSQNANTLKKTALRDAKATSKASVDRNLSQMLKYTHPNIFDAFGQEQLMETMNDNFRTMDAQNIKVKKSKIEEVAELKKEGKEYRCLIKNTVEMDFSGRSVVIKGSLFGFYDSKKSQWYFVESNKLLDDPDTQKLFPNFKTDIEIPLDEHIAEN</sequence>
<reference evidence="3" key="1">
    <citation type="submission" date="2016-11" db="EMBL/GenBank/DDBJ databases">
        <authorList>
            <person name="Varghese N."/>
            <person name="Submissions S."/>
        </authorList>
    </citation>
    <scope>NUCLEOTIDE SEQUENCE [LARGE SCALE GENOMIC DNA]</scope>
    <source>
        <strain evidence="3">DSM 22623</strain>
    </source>
</reference>
<dbReference type="Proteomes" id="UP000184432">
    <property type="component" value="Unassembled WGS sequence"/>
</dbReference>
<name>A0A1M6FCQ7_9FLAO</name>